<dbReference type="RefSeq" id="WP_376858102.1">
    <property type="nucleotide sequence ID" value="NZ_JBHSLA010000001.1"/>
</dbReference>
<dbReference type="InterPro" id="IPR056695">
    <property type="entry name" value="DUF7793"/>
</dbReference>
<comment type="caution">
    <text evidence="2">The sequence shown here is derived from an EMBL/GenBank/DDBJ whole genome shotgun (WGS) entry which is preliminary data.</text>
</comment>
<reference evidence="3" key="1">
    <citation type="journal article" date="2019" name="Int. J. Syst. Evol. Microbiol.">
        <title>The Global Catalogue of Microorganisms (GCM) 10K type strain sequencing project: providing services to taxonomists for standard genome sequencing and annotation.</title>
        <authorList>
            <consortium name="The Broad Institute Genomics Platform"/>
            <consortium name="The Broad Institute Genome Sequencing Center for Infectious Disease"/>
            <person name="Wu L."/>
            <person name="Ma J."/>
        </authorList>
    </citation>
    <scope>NUCLEOTIDE SEQUENCE [LARGE SCALE GENOMIC DNA]</scope>
    <source>
        <strain evidence="3">JCM 17978</strain>
    </source>
</reference>
<feature type="domain" description="DUF7793" evidence="1">
    <location>
        <begin position="14"/>
        <end position="127"/>
    </location>
</feature>
<dbReference type="EMBL" id="JBHSLA010000001">
    <property type="protein sequence ID" value="MFC5193888.1"/>
    <property type="molecule type" value="Genomic_DNA"/>
</dbReference>
<proteinExistence type="predicted"/>
<dbReference type="Pfam" id="PF25056">
    <property type="entry name" value="DUF7793"/>
    <property type="match status" value="1"/>
</dbReference>
<organism evidence="2 3">
    <name type="scientific">Bizionia hallyeonensis</name>
    <dbReference type="NCBI Taxonomy" id="1123757"/>
    <lineage>
        <taxon>Bacteria</taxon>
        <taxon>Pseudomonadati</taxon>
        <taxon>Bacteroidota</taxon>
        <taxon>Flavobacteriia</taxon>
        <taxon>Flavobacteriales</taxon>
        <taxon>Flavobacteriaceae</taxon>
        <taxon>Bizionia</taxon>
    </lineage>
</organism>
<evidence type="ECO:0000313" key="2">
    <source>
        <dbReference type="EMBL" id="MFC5193888.1"/>
    </source>
</evidence>
<gene>
    <name evidence="2" type="ORF">ACFPH8_00975</name>
</gene>
<dbReference type="Proteomes" id="UP001596162">
    <property type="component" value="Unassembled WGS sequence"/>
</dbReference>
<accession>A0ABW0C1M6</accession>
<protein>
    <recommendedName>
        <fullName evidence="1">DUF7793 domain-containing protein</fullName>
    </recommendedName>
</protein>
<evidence type="ECO:0000313" key="3">
    <source>
        <dbReference type="Proteomes" id="UP001596162"/>
    </source>
</evidence>
<name>A0ABW0C1M6_9FLAO</name>
<keyword evidence="3" id="KW-1185">Reference proteome</keyword>
<sequence length="135" mass="15461">MSTSKLNHSEKVKFWIENEILFCTFKQSDCYLTIEASEAYLMKIQKLTDGKAMPLLIDIRNFIGNFSPKAAKFFAESPILKRHIITQAFVVDTLHSKLLIGSYKRLFAQDAHVQIFGETESALAFCMESKNKFDV</sequence>
<evidence type="ECO:0000259" key="1">
    <source>
        <dbReference type="Pfam" id="PF25056"/>
    </source>
</evidence>